<sequence>MQLHDASRTTPAKAWSLAKLSKRSALPMSTLRRLLVQLEAAGLVEMTLADDGTGSAGLTGEGRHLCAELFGA</sequence>
<dbReference type="GO" id="GO:0003677">
    <property type="term" value="F:DNA binding"/>
    <property type="evidence" value="ECO:0007669"/>
    <property type="project" value="InterPro"/>
</dbReference>
<reference evidence="2 3" key="1">
    <citation type="submission" date="2019-05" db="EMBL/GenBank/DDBJ databases">
        <title>Burkholderia sp. DHOD12, isolated from subtropical forest soil.</title>
        <authorList>
            <person name="Gao Z.-H."/>
            <person name="Qiu L.-H."/>
        </authorList>
    </citation>
    <scope>NUCLEOTIDE SEQUENCE [LARGE SCALE GENOMIC DNA]</scope>
    <source>
        <strain evidence="2 3">DHOD12</strain>
    </source>
</reference>
<dbReference type="Pfam" id="PF09339">
    <property type="entry name" value="HTH_IclR"/>
    <property type="match status" value="1"/>
</dbReference>
<dbReference type="OrthoDB" id="8777588at2"/>
<dbReference type="GO" id="GO:0006355">
    <property type="term" value="P:regulation of DNA-templated transcription"/>
    <property type="evidence" value="ECO:0007669"/>
    <property type="project" value="InterPro"/>
</dbReference>
<accession>A0A4P8J3F5</accession>
<protein>
    <submittedName>
        <fullName evidence="2">Transcriptional regulator</fullName>
    </submittedName>
</protein>
<dbReference type="Gene3D" id="1.10.10.10">
    <property type="entry name" value="Winged helix-like DNA-binding domain superfamily/Winged helix DNA-binding domain"/>
    <property type="match status" value="1"/>
</dbReference>
<gene>
    <name evidence="2" type="ORF">FAZ95_22260</name>
</gene>
<name>A0A4P8J3F5_9BURK</name>
<dbReference type="EMBL" id="CP040078">
    <property type="protein sequence ID" value="QCP54783.1"/>
    <property type="molecule type" value="Genomic_DNA"/>
</dbReference>
<dbReference type="AlphaFoldDB" id="A0A4P8J3F5"/>
<dbReference type="InterPro" id="IPR036388">
    <property type="entry name" value="WH-like_DNA-bd_sf"/>
</dbReference>
<evidence type="ECO:0000313" key="3">
    <source>
        <dbReference type="Proteomes" id="UP000298656"/>
    </source>
</evidence>
<dbReference type="KEGG" id="tvl:FAZ95_22260"/>
<keyword evidence="3" id="KW-1185">Reference proteome</keyword>
<dbReference type="InterPro" id="IPR036390">
    <property type="entry name" value="WH_DNA-bd_sf"/>
</dbReference>
<evidence type="ECO:0000259" key="1">
    <source>
        <dbReference type="Pfam" id="PF09339"/>
    </source>
</evidence>
<evidence type="ECO:0000313" key="2">
    <source>
        <dbReference type="EMBL" id="QCP54783.1"/>
    </source>
</evidence>
<dbReference type="SUPFAM" id="SSF46785">
    <property type="entry name" value="Winged helix' DNA-binding domain"/>
    <property type="match status" value="1"/>
</dbReference>
<feature type="domain" description="HTH iclR-type" evidence="1">
    <location>
        <begin position="13"/>
        <end position="45"/>
    </location>
</feature>
<proteinExistence type="predicted"/>
<dbReference type="Proteomes" id="UP000298656">
    <property type="component" value="Chromosome 2"/>
</dbReference>
<organism evidence="2 3">
    <name type="scientific">Trinickia violacea</name>
    <dbReference type="NCBI Taxonomy" id="2571746"/>
    <lineage>
        <taxon>Bacteria</taxon>
        <taxon>Pseudomonadati</taxon>
        <taxon>Pseudomonadota</taxon>
        <taxon>Betaproteobacteria</taxon>
        <taxon>Burkholderiales</taxon>
        <taxon>Burkholderiaceae</taxon>
        <taxon>Trinickia</taxon>
    </lineage>
</organism>
<dbReference type="InterPro" id="IPR005471">
    <property type="entry name" value="Tscrpt_reg_IclR_N"/>
</dbReference>